<keyword evidence="9 11" id="KW-0704">Schiff base</keyword>
<reference evidence="13 14" key="1">
    <citation type="submission" date="2014-03" db="EMBL/GenBank/DDBJ databases">
        <title>Bradyrhizobium valentinum sp. nov., isolated from effective nodules of Lupinus mariae-josephae, a lupine endemic of basic-lime soils in Eastern Spain.</title>
        <authorList>
            <person name="Duran D."/>
            <person name="Rey L."/>
            <person name="Navarro A."/>
            <person name="Busquets A."/>
            <person name="Imperial J."/>
            <person name="Ruiz-Argueso T."/>
        </authorList>
    </citation>
    <scope>NUCLEOTIDE SEQUENCE [LARGE SCALE GENOMIC DNA]</scope>
    <source>
        <strain evidence="13 14">LmjM3</strain>
    </source>
</reference>
<dbReference type="GO" id="GO:0006098">
    <property type="term" value="P:pentose-phosphate shunt"/>
    <property type="evidence" value="ECO:0007669"/>
    <property type="project" value="UniProtKB-UniRule"/>
</dbReference>
<accession>A0A0R3LTW4</accession>
<dbReference type="NCBIfam" id="NF002881">
    <property type="entry name" value="PRK03343.1"/>
    <property type="match status" value="1"/>
</dbReference>
<dbReference type="PROSITE" id="PS51463">
    <property type="entry name" value="P_GLUCOSE_ISOMERASE_3"/>
    <property type="match status" value="1"/>
</dbReference>
<evidence type="ECO:0000313" key="14">
    <source>
        <dbReference type="Proteomes" id="UP000051913"/>
    </source>
</evidence>
<evidence type="ECO:0000256" key="11">
    <source>
        <dbReference type="HAMAP-Rule" id="MF_00493"/>
    </source>
</evidence>
<dbReference type="Pfam" id="PF00923">
    <property type="entry name" value="TAL_FSA"/>
    <property type="match status" value="1"/>
</dbReference>
<evidence type="ECO:0000313" key="13">
    <source>
        <dbReference type="EMBL" id="KRR10606.1"/>
    </source>
</evidence>
<evidence type="ECO:0000256" key="9">
    <source>
        <dbReference type="ARBA" id="ARBA00023270"/>
    </source>
</evidence>
<evidence type="ECO:0000256" key="6">
    <source>
        <dbReference type="ARBA" id="ARBA00022490"/>
    </source>
</evidence>
<name>A0A0R3LTW4_9BRAD</name>
<dbReference type="CDD" id="cd00955">
    <property type="entry name" value="Transaldolase_like"/>
    <property type="match status" value="1"/>
</dbReference>
<keyword evidence="6 11" id="KW-0963">Cytoplasm</keyword>
<protein>
    <recommendedName>
        <fullName evidence="5 11">Transaldolase</fullName>
        <ecNumber evidence="5 11">2.2.1.2</ecNumber>
    </recommendedName>
</protein>
<dbReference type="EMBL" id="LLXX01000050">
    <property type="protein sequence ID" value="KRR10606.1"/>
    <property type="molecule type" value="Genomic_DNA"/>
</dbReference>
<dbReference type="SUPFAM" id="SSF51569">
    <property type="entry name" value="Aldolase"/>
    <property type="match status" value="1"/>
</dbReference>
<dbReference type="Gene3D" id="3.40.50.10490">
    <property type="entry name" value="Glucose-6-phosphate isomerase like protein, domain 1"/>
    <property type="match status" value="3"/>
</dbReference>
<keyword evidence="7 11" id="KW-0808">Transferase</keyword>
<evidence type="ECO:0000256" key="2">
    <source>
        <dbReference type="ARBA" id="ARBA00004496"/>
    </source>
</evidence>
<dbReference type="PRINTS" id="PR00662">
    <property type="entry name" value="G6PISOMERASE"/>
</dbReference>
<dbReference type="Gene3D" id="3.20.20.70">
    <property type="entry name" value="Aldolase class I"/>
    <property type="match status" value="1"/>
</dbReference>
<dbReference type="HAMAP" id="MF_00493">
    <property type="entry name" value="Transaldolase_2"/>
    <property type="match status" value="1"/>
</dbReference>
<comment type="pathway">
    <text evidence="3 11">Carbohydrate degradation; pentose phosphate pathway; D-glyceraldehyde 3-phosphate and beta-D-fructose 6-phosphate from D-ribose 5-phosphate and D-xylulose 5-phosphate (non-oxidative stage): step 2/3.</text>
</comment>
<dbReference type="InterPro" id="IPR046348">
    <property type="entry name" value="SIS_dom_sf"/>
</dbReference>
<evidence type="ECO:0000256" key="8">
    <source>
        <dbReference type="ARBA" id="ARBA00023126"/>
    </source>
</evidence>
<dbReference type="NCBIfam" id="TIGR00876">
    <property type="entry name" value="tal_mycobact"/>
    <property type="match status" value="1"/>
</dbReference>
<dbReference type="InterPro" id="IPR035476">
    <property type="entry name" value="SIS_PGI_1"/>
</dbReference>
<keyword evidence="12 13" id="KW-0413">Isomerase</keyword>
<dbReference type="PROSITE" id="PS01054">
    <property type="entry name" value="TRANSALDOLASE_1"/>
    <property type="match status" value="1"/>
</dbReference>
<comment type="catalytic activity">
    <reaction evidence="10 11">
        <text>D-sedoheptulose 7-phosphate + D-glyceraldehyde 3-phosphate = D-erythrose 4-phosphate + beta-D-fructose 6-phosphate</text>
        <dbReference type="Rhea" id="RHEA:17053"/>
        <dbReference type="ChEBI" id="CHEBI:16897"/>
        <dbReference type="ChEBI" id="CHEBI:57483"/>
        <dbReference type="ChEBI" id="CHEBI:57634"/>
        <dbReference type="ChEBI" id="CHEBI:59776"/>
        <dbReference type="EC" id="2.2.1.2"/>
    </reaction>
</comment>
<dbReference type="InterPro" id="IPR018225">
    <property type="entry name" value="Transaldolase_AS"/>
</dbReference>
<dbReference type="UniPathway" id="UPA00109">
    <property type="reaction ID" value="UER00181"/>
</dbReference>
<evidence type="ECO:0000256" key="12">
    <source>
        <dbReference type="RuleBase" id="RU000612"/>
    </source>
</evidence>
<keyword evidence="14" id="KW-1185">Reference proteome</keyword>
<dbReference type="GO" id="GO:0004347">
    <property type="term" value="F:glucose-6-phosphate isomerase activity"/>
    <property type="evidence" value="ECO:0007669"/>
    <property type="project" value="UniProtKB-EC"/>
</dbReference>
<evidence type="ECO:0000256" key="1">
    <source>
        <dbReference type="ARBA" id="ARBA00003518"/>
    </source>
</evidence>
<dbReference type="AlphaFoldDB" id="A0A0R3LTW4"/>
<dbReference type="EC" id="2.2.1.2" evidence="5 11"/>
<keyword evidence="8 11" id="KW-0570">Pentose shunt</keyword>
<dbReference type="GO" id="GO:0097367">
    <property type="term" value="F:carbohydrate derivative binding"/>
    <property type="evidence" value="ECO:0007669"/>
    <property type="project" value="InterPro"/>
</dbReference>
<feature type="active site" description="Schiff-base intermediate with substrate" evidence="11">
    <location>
        <position position="143"/>
    </location>
</feature>
<evidence type="ECO:0000256" key="4">
    <source>
        <dbReference type="ARBA" id="ARBA00008426"/>
    </source>
</evidence>
<gene>
    <name evidence="11" type="primary">tal</name>
    <name evidence="13" type="ORF">CP49_12270</name>
</gene>
<dbReference type="PROSITE" id="PS00958">
    <property type="entry name" value="TRANSALDOLASE_2"/>
    <property type="match status" value="1"/>
</dbReference>
<evidence type="ECO:0000256" key="3">
    <source>
        <dbReference type="ARBA" id="ARBA00004857"/>
    </source>
</evidence>
<dbReference type="CDD" id="cd05015">
    <property type="entry name" value="SIS_PGI_1"/>
    <property type="match status" value="1"/>
</dbReference>
<dbReference type="GO" id="GO:0006094">
    <property type="term" value="P:gluconeogenesis"/>
    <property type="evidence" value="ECO:0007669"/>
    <property type="project" value="UniProtKB-KW"/>
</dbReference>
<dbReference type="UniPathway" id="UPA00115">
    <property type="reaction ID" value="UER00414"/>
</dbReference>
<dbReference type="GO" id="GO:0005737">
    <property type="term" value="C:cytoplasm"/>
    <property type="evidence" value="ECO:0007669"/>
    <property type="project" value="UniProtKB-SubCell"/>
</dbReference>
<dbReference type="STRING" id="1518501.CQ10_34080"/>
<dbReference type="SUPFAM" id="SSF53697">
    <property type="entry name" value="SIS domain"/>
    <property type="match status" value="1"/>
</dbReference>
<evidence type="ECO:0000256" key="5">
    <source>
        <dbReference type="ARBA" id="ARBA00013151"/>
    </source>
</evidence>
<comment type="caution">
    <text evidence="13">The sequence shown here is derived from an EMBL/GenBank/DDBJ whole genome shotgun (WGS) entry which is preliminary data.</text>
</comment>
<dbReference type="Pfam" id="PF00342">
    <property type="entry name" value="PGI"/>
    <property type="match status" value="1"/>
</dbReference>
<keyword evidence="12" id="KW-0312">Gluconeogenesis</keyword>
<comment type="similarity">
    <text evidence="12">Belongs to the GPI family.</text>
</comment>
<dbReference type="InterPro" id="IPR001672">
    <property type="entry name" value="G6P_Isomerase"/>
</dbReference>
<comment type="pathway">
    <text evidence="12">Carbohydrate degradation; glycolysis; D-glyceraldehyde 3-phosphate and glycerone phosphate from D-glucose: step 2/4.</text>
</comment>
<dbReference type="GO" id="GO:0006096">
    <property type="term" value="P:glycolytic process"/>
    <property type="evidence" value="ECO:0007669"/>
    <property type="project" value="UniProtKB-UniPathway"/>
</dbReference>
<dbReference type="NCBIfam" id="NF007080">
    <property type="entry name" value="PRK09533.1"/>
    <property type="match status" value="1"/>
</dbReference>
<keyword evidence="12" id="KW-0324">Glycolysis</keyword>
<comment type="similarity">
    <text evidence="4 11">Belongs to the transaldolase family. Type 2 subfamily.</text>
</comment>
<dbReference type="GO" id="GO:0004801">
    <property type="term" value="F:transaldolase activity"/>
    <property type="evidence" value="ECO:0007669"/>
    <property type="project" value="UniProtKB-UniRule"/>
</dbReference>
<dbReference type="InterPro" id="IPR013785">
    <property type="entry name" value="Aldolase_TIM"/>
</dbReference>
<evidence type="ECO:0000256" key="10">
    <source>
        <dbReference type="ARBA" id="ARBA00048810"/>
    </source>
</evidence>
<dbReference type="InterPro" id="IPR001585">
    <property type="entry name" value="TAL/FSA"/>
</dbReference>
<dbReference type="Proteomes" id="UP000051913">
    <property type="component" value="Unassembled WGS sequence"/>
</dbReference>
<organism evidence="13 14">
    <name type="scientific">Bradyrhizobium valentinum</name>
    <dbReference type="NCBI Taxonomy" id="1518501"/>
    <lineage>
        <taxon>Bacteria</taxon>
        <taxon>Pseudomonadati</taxon>
        <taxon>Pseudomonadota</taxon>
        <taxon>Alphaproteobacteria</taxon>
        <taxon>Hyphomicrobiales</taxon>
        <taxon>Nitrobacteraceae</taxon>
        <taxon>Bradyrhizobium</taxon>
    </lineage>
</organism>
<dbReference type="PANTHER" id="PTHR10683:SF31">
    <property type="entry name" value="TRANSALDOLASE"/>
    <property type="match status" value="1"/>
</dbReference>
<comment type="subcellular location">
    <subcellularLocation>
        <location evidence="2 11">Cytoplasm</location>
    </subcellularLocation>
</comment>
<evidence type="ECO:0000256" key="7">
    <source>
        <dbReference type="ARBA" id="ARBA00022679"/>
    </source>
</evidence>
<dbReference type="InterPro" id="IPR004732">
    <property type="entry name" value="Transaldolase_2"/>
</dbReference>
<sequence length="961" mass="105060">MVALENPLRALQVFGQSVWLDYIRRSLITGGELSRLIDEDGLQGVTSNPAIFEKAITGSSDYRAVLEQPDVVALDAKSIYERLAVQDIRDAADALRAVYDDTSRRDGYVSLEVSPLLACETAGTLDEARRLWRAVDRDNLMIKIPATSQGIPAIRELIGEGINVNVTLLFAQDSYERVAEAYIAGLETYADRGGDLKQVASVASFFISRIDTEIDTLIAARLQAGIDANQASGLRGLIGKVAIANAKLTYQRYQELFSGRRWQALASRGAQTQRLLWASTGTKNPNYRDVLYVEELIGSDTVNTMPPSTFDAFRDHGRPRASLAEDVESAVDTMATLAEVGISMKDVTDKLLVDGVQHFSDAFGKLLNAVERQARQAAAASLNRLTYTLPEPLAVAMKAVLAEWGAEGKVRKLWAGDASLWSGRDEAQWLGWLGITNDQLAHIERLTAIREVAKNAGFSHILLLGMGGSSLGPEVIKTTFGPISGFPELYVLDSTDPAQVKAFESRVDLKNTLFIVSSKSGSTLEPNVFKQYFFDRIERLVGPNEAGRRFLAITDPGSKMQQVAERDQFRRVFLGWPNIGGRYSVLSDFGLVPAAIMGVDVAMFLDRTEEMVCACMPSVPVAENPGVVLGTILGVAAREFHRDKITIVASLPILNLGAWLEQLVAESTGKEGKGLIPIDREPLGKPDVYGRDRLFVYLRWSAAVDPAQDAAVDELEQALHPVIRIAIDDPYDLGEEFFRWEFATAVAGSILGIDPFDQPDVEASKIASRKLTDEYEKTGALPSETPIFTADGIALFTDEKNSAALAKTANGTPALAQYLEAHLNRLNEGDYFAFLAYIEMNEGHERILQEIRQAIRDVKRVATCLEFGPRFLHSTGQAYKGGPNTGVFLQITCDDAVDLPVPGRRYTFGVVKAAQARGDFDVLVERDRRALRVHLGADVAAGLSTLRSALLTALGLAPDRS</sequence>
<comment type="catalytic activity">
    <reaction evidence="12">
        <text>alpha-D-glucose 6-phosphate = beta-D-fructose 6-phosphate</text>
        <dbReference type="Rhea" id="RHEA:11816"/>
        <dbReference type="ChEBI" id="CHEBI:57634"/>
        <dbReference type="ChEBI" id="CHEBI:58225"/>
        <dbReference type="EC" id="5.3.1.9"/>
    </reaction>
</comment>
<dbReference type="PANTHER" id="PTHR10683">
    <property type="entry name" value="TRANSALDOLASE"/>
    <property type="match status" value="1"/>
</dbReference>
<proteinExistence type="inferred from homology"/>
<comment type="function">
    <text evidence="1 11">Transaldolase is important for the balance of metabolites in the pentose-phosphate pathway.</text>
</comment>